<organism evidence="2 3">
    <name type="scientific">Cyphomyrmex costatus</name>
    <dbReference type="NCBI Taxonomy" id="456900"/>
    <lineage>
        <taxon>Eukaryota</taxon>
        <taxon>Metazoa</taxon>
        <taxon>Ecdysozoa</taxon>
        <taxon>Arthropoda</taxon>
        <taxon>Hexapoda</taxon>
        <taxon>Insecta</taxon>
        <taxon>Pterygota</taxon>
        <taxon>Neoptera</taxon>
        <taxon>Endopterygota</taxon>
        <taxon>Hymenoptera</taxon>
        <taxon>Apocrita</taxon>
        <taxon>Aculeata</taxon>
        <taxon>Formicoidea</taxon>
        <taxon>Formicidae</taxon>
        <taxon>Myrmicinae</taxon>
        <taxon>Cyphomyrmex</taxon>
    </lineage>
</organism>
<evidence type="ECO:0000313" key="3">
    <source>
        <dbReference type="Proteomes" id="UP000078542"/>
    </source>
</evidence>
<name>A0A195CRJ6_9HYME</name>
<keyword evidence="3" id="KW-1185">Reference proteome</keyword>
<reference evidence="2 3" key="1">
    <citation type="submission" date="2016-03" db="EMBL/GenBank/DDBJ databases">
        <title>Cyphomyrmex costatus WGS genome.</title>
        <authorList>
            <person name="Nygaard S."/>
            <person name="Hu H."/>
            <person name="Boomsma J."/>
            <person name="Zhang G."/>
        </authorList>
    </citation>
    <scope>NUCLEOTIDE SEQUENCE [LARGE SCALE GENOMIC DNA]</scope>
    <source>
        <strain evidence="2">MS0001</strain>
        <tissue evidence="2">Whole body</tissue>
    </source>
</reference>
<sequence>MRTLANITAILLMVQLNVYIATDWWWGARDPFGPYPRIPDKDLVKKLVFAFSNRFYQPDLTALLKINYIMSIIHIILHITLLFRNKQPLAITLNDVDRIVSRKSTRFFEDQSSGKMQPLRFLLAT</sequence>
<feature type="transmembrane region" description="Helical" evidence="1">
    <location>
        <begin position="62"/>
        <end position="83"/>
    </location>
</feature>
<keyword evidence="1" id="KW-0472">Membrane</keyword>
<evidence type="ECO:0000256" key="1">
    <source>
        <dbReference type="SAM" id="Phobius"/>
    </source>
</evidence>
<evidence type="ECO:0000313" key="2">
    <source>
        <dbReference type="EMBL" id="KYN03117.1"/>
    </source>
</evidence>
<dbReference type="EMBL" id="KQ977381">
    <property type="protein sequence ID" value="KYN03117.1"/>
    <property type="molecule type" value="Genomic_DNA"/>
</dbReference>
<proteinExistence type="predicted"/>
<gene>
    <name evidence="2" type="ORF">ALC62_05984</name>
</gene>
<keyword evidence="1" id="KW-0812">Transmembrane</keyword>
<protein>
    <submittedName>
        <fullName evidence="2">Uncharacterized protein</fullName>
    </submittedName>
</protein>
<dbReference type="AlphaFoldDB" id="A0A195CRJ6"/>
<accession>A0A195CRJ6</accession>
<keyword evidence="1" id="KW-1133">Transmembrane helix</keyword>
<feature type="transmembrane region" description="Helical" evidence="1">
    <location>
        <begin position="7"/>
        <end position="26"/>
    </location>
</feature>
<dbReference type="Proteomes" id="UP000078542">
    <property type="component" value="Unassembled WGS sequence"/>
</dbReference>